<organism evidence="10">
    <name type="scientific">Scapholeberis mucronata</name>
    <dbReference type="NCBI Taxonomy" id="202097"/>
    <lineage>
        <taxon>Eukaryota</taxon>
        <taxon>Metazoa</taxon>
        <taxon>Ecdysozoa</taxon>
        <taxon>Arthropoda</taxon>
        <taxon>Crustacea</taxon>
        <taxon>Branchiopoda</taxon>
        <taxon>Diplostraca</taxon>
        <taxon>Cladocera</taxon>
        <taxon>Anomopoda</taxon>
        <taxon>Daphniidae</taxon>
        <taxon>Scapholeberis</taxon>
    </lineage>
</organism>
<evidence type="ECO:0000256" key="4">
    <source>
        <dbReference type="ARBA" id="ARBA00022737"/>
    </source>
</evidence>
<dbReference type="SMART" id="SM00320">
    <property type="entry name" value="WD40"/>
    <property type="match status" value="5"/>
</dbReference>
<evidence type="ECO:0000256" key="2">
    <source>
        <dbReference type="ARBA" id="ARBA00005649"/>
    </source>
</evidence>
<keyword evidence="3 7" id="KW-0853">WD repeat</keyword>
<dbReference type="InterPro" id="IPR036322">
    <property type="entry name" value="WD40_repeat_dom_sf"/>
</dbReference>
<dbReference type="InterPro" id="IPR001680">
    <property type="entry name" value="WD40_rpt"/>
</dbReference>
<evidence type="ECO:0000256" key="8">
    <source>
        <dbReference type="SAM" id="MobiDB-lite"/>
    </source>
</evidence>
<dbReference type="PANTHER" id="PTHR22851">
    <property type="entry name" value="U3 SMALL NUCLEOLAR RNA U3 SNORNA ASSOCIATED PROTEIN"/>
    <property type="match status" value="1"/>
</dbReference>
<dbReference type="AlphaFoldDB" id="A0A4Y7NMX3"/>
<name>A0A4Y7NMX3_9CRUS</name>
<evidence type="ECO:0000256" key="3">
    <source>
        <dbReference type="ARBA" id="ARBA00022574"/>
    </source>
</evidence>
<dbReference type="PROSITE" id="PS50294">
    <property type="entry name" value="WD_REPEATS_REGION"/>
    <property type="match status" value="2"/>
</dbReference>
<keyword evidence="6" id="KW-0687">Ribonucleoprotein</keyword>
<dbReference type="Gene3D" id="2.130.10.10">
    <property type="entry name" value="YVTN repeat-like/Quinoprotein amine dehydrogenase"/>
    <property type="match status" value="2"/>
</dbReference>
<protein>
    <submittedName>
        <fullName evidence="10">EOG090X04WU</fullName>
    </submittedName>
</protein>
<dbReference type="InterPro" id="IPR015943">
    <property type="entry name" value="WD40/YVTN_repeat-like_dom_sf"/>
</dbReference>
<evidence type="ECO:0000259" key="9">
    <source>
        <dbReference type="Pfam" id="PF04158"/>
    </source>
</evidence>
<dbReference type="GO" id="GO:0000462">
    <property type="term" value="P:maturation of SSU-rRNA from tricistronic rRNA transcript (SSU-rRNA, 5.8S rRNA, LSU-rRNA)"/>
    <property type="evidence" value="ECO:0007669"/>
    <property type="project" value="TreeGrafter"/>
</dbReference>
<feature type="repeat" description="WD" evidence="7">
    <location>
        <begin position="321"/>
        <end position="362"/>
    </location>
</feature>
<dbReference type="SUPFAM" id="SSF50978">
    <property type="entry name" value="WD40 repeat-like"/>
    <property type="match status" value="1"/>
</dbReference>
<evidence type="ECO:0000256" key="1">
    <source>
        <dbReference type="ARBA" id="ARBA00004604"/>
    </source>
</evidence>
<gene>
    <name evidence="10" type="primary">EOG090X04WU</name>
</gene>
<reference evidence="10" key="1">
    <citation type="submission" date="2018-08" db="EMBL/GenBank/DDBJ databases">
        <authorList>
            <person name="Cornetti L."/>
        </authorList>
    </citation>
    <scope>NUCLEOTIDE SEQUENCE</scope>
    <source>
        <strain evidence="10">BE-ASS</strain>
    </source>
</reference>
<evidence type="ECO:0000256" key="6">
    <source>
        <dbReference type="ARBA" id="ARBA00023274"/>
    </source>
</evidence>
<sequence>MKVKVLVRNPDDYLRETKQDIHKLPRNYDPALHPMEAPREYTRAMNAVKLSRVFAMPFIGCLDGHRDGVFCLGKHPSRLSWLYSGACDGEMKLWDTSRQRAITTVQAHDGFVRGMTFSQETEMLYTVGDDKLIKQWKTESPDGSDLKAPVNTILTKSMLTGISHHRTKPILATCGEACNLWENTRAQPIKTFQWGVDSLQSVKFNQVEENILAACGSDRSIILYDMRESVPLRKVVLKMRTNTICWNPMEAFNFTAANEDYNLYTFDIRNLSLPLKVHKDHTSAVIDVDYSPTGKEFVSASYDKTVRIYETRKDHSRDIYHTKRMQRLTAIAWSMDDRYIYSGSDEMNIRIWKARANEKLGVIKPRERTALRVNEKLVEKFVHHPAIKRIHRHRQVPKHVYNARNELHSSNMAAKRKEFNVRTHTKLPPPYVPPKQRAVVSEQ</sequence>
<comment type="subcellular location">
    <subcellularLocation>
        <location evidence="1">Nucleus</location>
        <location evidence="1">Nucleolus</location>
    </subcellularLocation>
</comment>
<dbReference type="Pfam" id="PF04158">
    <property type="entry name" value="Sof1"/>
    <property type="match status" value="1"/>
</dbReference>
<dbReference type="CDD" id="cd00200">
    <property type="entry name" value="WD40"/>
    <property type="match status" value="1"/>
</dbReference>
<dbReference type="PROSITE" id="PS50082">
    <property type="entry name" value="WD_REPEATS_2"/>
    <property type="match status" value="4"/>
</dbReference>
<dbReference type="EMBL" id="LR023956">
    <property type="protein sequence ID" value="SVE93575.1"/>
    <property type="molecule type" value="mRNA"/>
</dbReference>
<feature type="repeat" description="WD" evidence="7">
    <location>
        <begin position="62"/>
        <end position="104"/>
    </location>
</feature>
<feature type="region of interest" description="Disordered" evidence="8">
    <location>
        <begin position="421"/>
        <end position="443"/>
    </location>
</feature>
<dbReference type="InterPro" id="IPR051733">
    <property type="entry name" value="WD_repeat_DCAF13/WDSOF1"/>
</dbReference>
<dbReference type="InterPro" id="IPR007287">
    <property type="entry name" value="Sof1"/>
</dbReference>
<keyword evidence="5" id="KW-0539">Nucleus</keyword>
<proteinExistence type="evidence at transcript level"/>
<feature type="domain" description="Sof1-like protein" evidence="9">
    <location>
        <begin position="354"/>
        <end position="437"/>
    </location>
</feature>
<dbReference type="GO" id="GO:0032040">
    <property type="term" value="C:small-subunit processome"/>
    <property type="evidence" value="ECO:0007669"/>
    <property type="project" value="TreeGrafter"/>
</dbReference>
<feature type="repeat" description="WD" evidence="7">
    <location>
        <begin position="278"/>
        <end position="319"/>
    </location>
</feature>
<evidence type="ECO:0000256" key="5">
    <source>
        <dbReference type="ARBA" id="ARBA00023242"/>
    </source>
</evidence>
<dbReference type="FunFam" id="2.130.10.10:FF:000132">
    <property type="entry name" value="DDB1- and CUL4-associated factor 13"/>
    <property type="match status" value="1"/>
</dbReference>
<evidence type="ECO:0000313" key="10">
    <source>
        <dbReference type="EMBL" id="SVE93575.1"/>
    </source>
</evidence>
<keyword evidence="4" id="KW-0677">Repeat</keyword>
<accession>A0A4Y7NMX3</accession>
<comment type="similarity">
    <text evidence="2">Belongs to the WD repeat DCAF13/WDSOF1 family.</text>
</comment>
<feature type="repeat" description="WD" evidence="7">
    <location>
        <begin position="105"/>
        <end position="140"/>
    </location>
</feature>
<dbReference type="Pfam" id="PF00400">
    <property type="entry name" value="WD40"/>
    <property type="match status" value="4"/>
</dbReference>
<dbReference type="PANTHER" id="PTHR22851:SF0">
    <property type="entry name" value="DDB1- AND CUL4-ASSOCIATED FACTOR 13"/>
    <property type="match status" value="1"/>
</dbReference>
<evidence type="ECO:0000256" key="7">
    <source>
        <dbReference type="PROSITE-ProRule" id="PRU00221"/>
    </source>
</evidence>